<feature type="compositionally biased region" description="Low complexity" evidence="1">
    <location>
        <begin position="39"/>
        <end position="50"/>
    </location>
</feature>
<feature type="region of interest" description="Disordered" evidence="1">
    <location>
        <begin position="1"/>
        <end position="78"/>
    </location>
</feature>
<protein>
    <submittedName>
        <fullName evidence="2">Uncharacterized protein</fullName>
    </submittedName>
</protein>
<evidence type="ECO:0000256" key="1">
    <source>
        <dbReference type="SAM" id="MobiDB-lite"/>
    </source>
</evidence>
<organism evidence="2">
    <name type="scientific">uncultured Rubrobacteraceae bacterium</name>
    <dbReference type="NCBI Taxonomy" id="349277"/>
    <lineage>
        <taxon>Bacteria</taxon>
        <taxon>Bacillati</taxon>
        <taxon>Actinomycetota</taxon>
        <taxon>Rubrobacteria</taxon>
        <taxon>Rubrobacterales</taxon>
        <taxon>Rubrobacteraceae</taxon>
        <taxon>environmental samples</taxon>
    </lineage>
</organism>
<reference evidence="2" key="1">
    <citation type="submission" date="2020-02" db="EMBL/GenBank/DDBJ databases">
        <authorList>
            <person name="Meier V. D."/>
        </authorList>
    </citation>
    <scope>NUCLEOTIDE SEQUENCE</scope>
    <source>
        <strain evidence="2">AVDCRST_MAG22</strain>
    </source>
</reference>
<dbReference type="EMBL" id="CADCUV010000162">
    <property type="protein sequence ID" value="CAA9433071.1"/>
    <property type="molecule type" value="Genomic_DNA"/>
</dbReference>
<sequence length="169" mass="18398">GRVDEPGGAGGQGVRRRQAQGPSARAEETAGGIRRHGQASVVRRGAGVARSVRRFSPRQEHGRGRPHSRQCGQTRPVRRRVHAASRCFPGPVEAHRPCLPGRRGVAPGEPLQPERRLFRPGWTSPRERGPLPRGGVDRRRGHGVQVVPARRENVVWRAPDAGYGALLGV</sequence>
<feature type="non-terminal residue" evidence="2">
    <location>
        <position position="169"/>
    </location>
</feature>
<proteinExistence type="predicted"/>
<accession>A0A6J4Q3G1</accession>
<feature type="non-terminal residue" evidence="2">
    <location>
        <position position="1"/>
    </location>
</feature>
<gene>
    <name evidence="2" type="ORF">AVDCRST_MAG22-3483</name>
</gene>
<feature type="compositionally biased region" description="Basic and acidic residues" evidence="1">
    <location>
        <begin position="125"/>
        <end position="138"/>
    </location>
</feature>
<feature type="region of interest" description="Disordered" evidence="1">
    <location>
        <begin position="98"/>
        <end position="142"/>
    </location>
</feature>
<evidence type="ECO:0000313" key="2">
    <source>
        <dbReference type="EMBL" id="CAA9433071.1"/>
    </source>
</evidence>
<dbReference type="AlphaFoldDB" id="A0A6J4Q3G1"/>
<name>A0A6J4Q3G1_9ACTN</name>